<dbReference type="OrthoDB" id="5477453at2"/>
<evidence type="ECO:0000313" key="4">
    <source>
        <dbReference type="EMBL" id="TCO41358.1"/>
    </source>
</evidence>
<dbReference type="Gene3D" id="3.40.50.1820">
    <property type="entry name" value="alpha/beta hydrolase"/>
    <property type="match status" value="1"/>
</dbReference>
<sequence>MQVRSITTAAVAAALFGSLAAHDARAYDYTAPVVFHATANFDPAHSVIPFPNNLLFLGTTDLTLNIPVADANDYGDPKVAMNALDGFGTTTPWSTTFSAPIDPASLAGNVRMFEVTLSGPGGAVTGVVRELASPGEFVAALSPSDASHKTLAIVPTAPLKQRTSYMAVLTNGIKDAAGNEIRGTLTYLLSTSPRALCAGGHSTNPALSDAQACQLEPLRQLNSSQAAAAAAAGVPAGQIALSWVATTQSITPTMQALTAITQASPPAATHVAPTGKTLADLGLGLPPVADIYIGTISLPYYLSAPSASNPTAPLTGFWHANAGAYIEQCAGFGLDPTSTNLTACNPVPAATTTETVPLLMTYPNAHSGRTMPAGGWPLVIFQHGVTRNRTDMFAVAGTLAAQGFAVVAIDLPLHGLTSTSNPFYVGNTPFGAIAHERTFDLDLSNNATGAPGPDGAIDPSGSYMINLTSLLTSRDNLRQGEADLLQLAHAASTFPNVDASRVSFVGQSLGSIVGTVFLANDPTVNVGLLSVPGGGIARFLEASPSFGPRIRAGLAAAGLQPGTPDYDAYFVATQTVIESGDPINFAGNGTLLDLSRVDDEGNSLPRKRLLVHEVVGGGDVLPDQVIPNSVPGAPLSGTEPLIRALGLAPIVGTVQDADGIRGATRFLQGEHGSLLDPTDFPAATVEMQGEMASLLVTGGAAVQVANPSVIATSP</sequence>
<dbReference type="InterPro" id="IPR029058">
    <property type="entry name" value="AB_hydrolase_fold"/>
</dbReference>
<dbReference type="Gene3D" id="2.60.40.1220">
    <property type="match status" value="1"/>
</dbReference>
<feature type="domain" description="SbsA Ig-like" evidence="3">
    <location>
        <begin position="86"/>
        <end position="186"/>
    </location>
</feature>
<dbReference type="AlphaFoldDB" id="A0A4R2ICV8"/>
<feature type="chain" id="PRO_5020338856" evidence="2">
    <location>
        <begin position="27"/>
        <end position="714"/>
    </location>
</feature>
<dbReference type="Proteomes" id="UP000294862">
    <property type="component" value="Unassembled WGS sequence"/>
</dbReference>
<comment type="caution">
    <text evidence="4">The sequence shown here is derived from an EMBL/GenBank/DDBJ whole genome shotgun (WGS) entry which is preliminary data.</text>
</comment>
<keyword evidence="4" id="KW-0378">Hydrolase</keyword>
<name>A0A4R2ICV8_9GAMM</name>
<dbReference type="GO" id="GO:0016787">
    <property type="term" value="F:hydrolase activity"/>
    <property type="evidence" value="ECO:0007669"/>
    <property type="project" value="UniProtKB-KW"/>
</dbReference>
<evidence type="ECO:0000256" key="2">
    <source>
        <dbReference type="SAM" id="SignalP"/>
    </source>
</evidence>
<gene>
    <name evidence="4" type="ORF">EV148_103278</name>
</gene>
<accession>A0A4R2ICV8</accession>
<evidence type="ECO:0000256" key="1">
    <source>
        <dbReference type="ARBA" id="ARBA00022729"/>
    </source>
</evidence>
<protein>
    <submittedName>
        <fullName evidence="4">Platelet-activating factor acetylhydrolase isoform II</fullName>
    </submittedName>
</protein>
<dbReference type="InterPro" id="IPR014755">
    <property type="entry name" value="Cu-Rt/internalin_Ig-like"/>
</dbReference>
<dbReference type="RefSeq" id="WP_158287390.1">
    <property type="nucleotide sequence ID" value="NZ_SLWQ01000003.1"/>
</dbReference>
<reference evidence="4 5" key="1">
    <citation type="journal article" date="2015" name="Stand. Genomic Sci.">
        <title>Genomic Encyclopedia of Bacterial and Archaeal Type Strains, Phase III: the genomes of soil and plant-associated and newly described type strains.</title>
        <authorList>
            <person name="Whitman W.B."/>
            <person name="Woyke T."/>
            <person name="Klenk H.P."/>
            <person name="Zhou Y."/>
            <person name="Lilburn T.G."/>
            <person name="Beck B.J."/>
            <person name="De Vos P."/>
            <person name="Vandamme P."/>
            <person name="Eisen J.A."/>
            <person name="Garrity G."/>
            <person name="Hugenholtz P."/>
            <person name="Kyrpides N.C."/>
        </authorList>
    </citation>
    <scope>NUCLEOTIDE SEQUENCE [LARGE SCALE GENOMIC DNA]</scope>
    <source>
        <strain evidence="4 5">A3</strain>
    </source>
</reference>
<keyword evidence="5" id="KW-1185">Reference proteome</keyword>
<organism evidence="4 5">
    <name type="scientific">Dokdonella fugitiva</name>
    <dbReference type="NCBI Taxonomy" id="328517"/>
    <lineage>
        <taxon>Bacteria</taxon>
        <taxon>Pseudomonadati</taxon>
        <taxon>Pseudomonadota</taxon>
        <taxon>Gammaproteobacteria</taxon>
        <taxon>Lysobacterales</taxon>
        <taxon>Rhodanobacteraceae</taxon>
        <taxon>Dokdonella</taxon>
    </lineage>
</organism>
<evidence type="ECO:0000313" key="5">
    <source>
        <dbReference type="Proteomes" id="UP000294862"/>
    </source>
</evidence>
<evidence type="ECO:0000259" key="3">
    <source>
        <dbReference type="Pfam" id="PF13205"/>
    </source>
</evidence>
<dbReference type="EMBL" id="SLWQ01000003">
    <property type="protein sequence ID" value="TCO41358.1"/>
    <property type="molecule type" value="Genomic_DNA"/>
</dbReference>
<keyword evidence="1 2" id="KW-0732">Signal</keyword>
<feature type="signal peptide" evidence="2">
    <location>
        <begin position="1"/>
        <end position="26"/>
    </location>
</feature>
<dbReference type="Pfam" id="PF03403">
    <property type="entry name" value="PAF-AH_p_II"/>
    <property type="match status" value="1"/>
</dbReference>
<dbReference type="SUPFAM" id="SSF53474">
    <property type="entry name" value="alpha/beta-Hydrolases"/>
    <property type="match status" value="1"/>
</dbReference>
<proteinExistence type="predicted"/>
<dbReference type="Pfam" id="PF13205">
    <property type="entry name" value="Big_5"/>
    <property type="match status" value="1"/>
</dbReference>
<dbReference type="InterPro" id="IPR032812">
    <property type="entry name" value="SbsA_Ig"/>
</dbReference>